<comment type="caution">
    <text evidence="6">The sequence shown here is derived from an EMBL/GenBank/DDBJ whole genome shotgun (WGS) entry which is preliminary data.</text>
</comment>
<keyword evidence="1" id="KW-0863">Zinc-finger</keyword>
<evidence type="ECO:0000256" key="2">
    <source>
        <dbReference type="ARBA" id="ARBA00022833"/>
    </source>
</evidence>
<feature type="compositionally biased region" description="Low complexity" evidence="4">
    <location>
        <begin position="1017"/>
        <end position="1032"/>
    </location>
</feature>
<dbReference type="SMART" id="SM00184">
    <property type="entry name" value="RING"/>
    <property type="match status" value="1"/>
</dbReference>
<dbReference type="InterPro" id="IPR001875">
    <property type="entry name" value="DED_dom"/>
</dbReference>
<keyword evidence="7" id="KW-1185">Reference proteome</keyword>
<feature type="compositionally biased region" description="Polar residues" evidence="4">
    <location>
        <begin position="420"/>
        <end position="453"/>
    </location>
</feature>
<dbReference type="PANTHER" id="PTHR37162">
    <property type="entry name" value="HAT FAMILY DIMERISATION DOMAINCONTAINING PROTEIN-RELATED"/>
    <property type="match status" value="1"/>
</dbReference>
<dbReference type="InterPro" id="IPR001841">
    <property type="entry name" value="Znf_RING"/>
</dbReference>
<dbReference type="CDD" id="cd16448">
    <property type="entry name" value="RING-H2"/>
    <property type="match status" value="1"/>
</dbReference>
<feature type="compositionally biased region" description="Polar residues" evidence="4">
    <location>
        <begin position="335"/>
        <end position="344"/>
    </location>
</feature>
<feature type="region of interest" description="Disordered" evidence="4">
    <location>
        <begin position="420"/>
        <end position="472"/>
    </location>
</feature>
<keyword evidence="1" id="KW-0479">Metal-binding</keyword>
<dbReference type="PANTHER" id="PTHR37162:SF11">
    <property type="match status" value="1"/>
</dbReference>
<proteinExistence type="predicted"/>
<keyword evidence="2" id="KW-0862">Zinc</keyword>
<dbReference type="GO" id="GO:0008270">
    <property type="term" value="F:zinc ion binding"/>
    <property type="evidence" value="ECO:0007669"/>
    <property type="project" value="UniProtKB-KW"/>
</dbReference>
<evidence type="ECO:0000256" key="1">
    <source>
        <dbReference type="ARBA" id="ARBA00022771"/>
    </source>
</evidence>
<feature type="region of interest" description="Disordered" evidence="4">
    <location>
        <begin position="749"/>
        <end position="768"/>
    </location>
</feature>
<protein>
    <recommendedName>
        <fullName evidence="5">DED domain-containing protein</fullName>
    </recommendedName>
</protein>
<dbReference type="InterPro" id="IPR013083">
    <property type="entry name" value="Znf_RING/FYVE/PHD"/>
</dbReference>
<feature type="compositionally biased region" description="Basic and acidic residues" evidence="4">
    <location>
        <begin position="691"/>
        <end position="703"/>
    </location>
</feature>
<gene>
    <name evidence="6" type="ORF">AWC38_SpisGene8720</name>
</gene>
<feature type="region of interest" description="Disordered" evidence="4">
    <location>
        <begin position="908"/>
        <end position="927"/>
    </location>
</feature>
<dbReference type="Proteomes" id="UP000225706">
    <property type="component" value="Unassembled WGS sequence"/>
</dbReference>
<evidence type="ECO:0000259" key="5">
    <source>
        <dbReference type="PROSITE" id="PS50168"/>
    </source>
</evidence>
<evidence type="ECO:0000313" key="7">
    <source>
        <dbReference type="Proteomes" id="UP000225706"/>
    </source>
</evidence>
<feature type="coiled-coil region" evidence="3">
    <location>
        <begin position="52"/>
        <end position="86"/>
    </location>
</feature>
<accession>A0A2B4SDI7</accession>
<feature type="region of interest" description="Disordered" evidence="4">
    <location>
        <begin position="1011"/>
        <end position="1032"/>
    </location>
</feature>
<evidence type="ECO:0000256" key="4">
    <source>
        <dbReference type="SAM" id="MobiDB-lite"/>
    </source>
</evidence>
<evidence type="ECO:0000313" key="6">
    <source>
        <dbReference type="EMBL" id="PFX26617.1"/>
    </source>
</evidence>
<dbReference type="OrthoDB" id="10508415at2759"/>
<dbReference type="Gene3D" id="1.10.533.10">
    <property type="entry name" value="Death Domain, Fas"/>
    <property type="match status" value="1"/>
</dbReference>
<reference evidence="7" key="1">
    <citation type="journal article" date="2017" name="bioRxiv">
        <title>Comparative analysis of the genomes of Stylophora pistillata and Acropora digitifera provides evidence for extensive differences between species of corals.</title>
        <authorList>
            <person name="Voolstra C.R."/>
            <person name="Li Y."/>
            <person name="Liew Y.J."/>
            <person name="Baumgarten S."/>
            <person name="Zoccola D."/>
            <person name="Flot J.-F."/>
            <person name="Tambutte S."/>
            <person name="Allemand D."/>
            <person name="Aranda M."/>
        </authorList>
    </citation>
    <scope>NUCLEOTIDE SEQUENCE [LARGE SCALE GENOMIC DNA]</scope>
</reference>
<dbReference type="SUPFAM" id="SSF47986">
    <property type="entry name" value="DEATH domain"/>
    <property type="match status" value="1"/>
</dbReference>
<keyword evidence="3" id="KW-0175">Coiled coil</keyword>
<dbReference type="GO" id="GO:0042981">
    <property type="term" value="P:regulation of apoptotic process"/>
    <property type="evidence" value="ECO:0007669"/>
    <property type="project" value="InterPro"/>
</dbReference>
<dbReference type="EMBL" id="LSMT01000122">
    <property type="protein sequence ID" value="PFX26617.1"/>
    <property type="molecule type" value="Genomic_DNA"/>
</dbReference>
<sequence>MSTEKLYLILNLTLVQHIRQEILKVFATAERENGKGTITNNSSLICELQNEVEFHQAQCYELREELKQLKEKLKLCEEKNEDLQAEVGKQLFLESKEMRCKKICEPSSEHGRATGAQQAFSCADLKQPDGRGLLDKSGFLLQQRLQEISHSLSELELSRIKTLVQPKLNSFRLARIREGSNLFDELEKKGEFSCSFVRDLLRRIHRFDLVEKLAVPFHNGDESYRGESYPPQDSNQQNEVSESVSSVDGKLSDEVKEREDIFDNIKSEGEVQLCNSSNLHPFNNNSEVVADTFHPEIMNESRLVGDVDLSKERCDSASSLSQSFDATSIGEEYQVRSQSPSVTGEQFEGGELKGACAPNGKRDKEGSHDSSFCDDAERQFYFKHRQFNDTDGAVNLPDIAHDSFMPEDFDSMNQDFLPYGNTTQRQNVSGSRITAQKDTATDQSDSQVGSQSIKWEHVGARPRDRLSKTDRSPGSSLFYSLEDLVPPQVAGPMAHGVTNAFLARHSEDKHLHENLYYTNAEKMFTENPSLQGAIHIDGMLNLIDSNKAELNFGECQFASRPDPYCSPHSSFSPQAGGVYIVGNNGSNTDFNLVNSNAEVNGSDSRLLSGSELSRGSQFLPVTVDRDVLNTSGEGNSSSIAVYTSGDHLASGHYRERSRAHYSSSSGLISGINTGGSQQSGQTEDSFSNRNHGTESVESRDSSLVELEQHMEEACALVERVPREREEREQFGQEIERKECEVRAERVRKKREREERETGAGGGLPTTTYGPFVVESLNSTHNSPQAWLEGIEAAKAKVCFQASGPCRVRPQGGHDKCSVCLQDSFSGLQVLPCSHKIHLQCIVRLIQGNVVYWFRIELQFGGDHKISKELPVAQPTAPKCCYKEYSRVTLDEDFNRQPTVQRIKHNCTGEEHDQDASPISTSRVRTGPGNPGKSWNFIITFSRTGKSWKNTAGPGKSWKSVKLNKAFDVSNMGESALKSHEKGKKHIYLMETQQRNTTGDIRNLLSNCSSTAPRKATESSNSTLTVSSSGASTTAGMSGFVTRNDTLTAEVWWALKVNSSHYSYNSCADINFLVQQMFPDSDIAKKFTCGEKKASYLSCFGIAPHFKSLLKEKVKSSNGYVLLFDESLNHELQKKQMDFHVRIWNHDKVETRYYDSQFLGHASAEDMLEKFHSCKEDLSCRNLIQLSMDGPKVNWKFYEMVEQELKRDYSCTLLNTGSCGIHIVHGAFKDGCDAAGWTVQKTLSSLYWLFKDSPARREDYIKVTGSSVFPLKFCQHRWLENVSVAERALEVWPHIVKYVNAVKAKKVTDPKSKSYETISGSCCDPLMPAKIAFFASVAKQINPFLTAFQTDRPMLPFMSLSLYTLLKSLLNRFIKSELVIEATSTCGS</sequence>
<dbReference type="SUPFAM" id="SSF57850">
    <property type="entry name" value="RING/U-box"/>
    <property type="match status" value="1"/>
</dbReference>
<dbReference type="Pfam" id="PF01335">
    <property type="entry name" value="DED"/>
    <property type="match status" value="1"/>
</dbReference>
<feature type="region of interest" description="Disordered" evidence="4">
    <location>
        <begin position="220"/>
        <end position="252"/>
    </location>
</feature>
<feature type="compositionally biased region" description="Basic and acidic residues" evidence="4">
    <location>
        <begin position="454"/>
        <end position="471"/>
    </location>
</feature>
<dbReference type="CDD" id="cd00045">
    <property type="entry name" value="DED"/>
    <property type="match status" value="1"/>
</dbReference>
<dbReference type="InterPro" id="IPR011029">
    <property type="entry name" value="DEATH-like_dom_sf"/>
</dbReference>
<organism evidence="6 7">
    <name type="scientific">Stylophora pistillata</name>
    <name type="common">Smooth cauliflower coral</name>
    <dbReference type="NCBI Taxonomy" id="50429"/>
    <lineage>
        <taxon>Eukaryota</taxon>
        <taxon>Metazoa</taxon>
        <taxon>Cnidaria</taxon>
        <taxon>Anthozoa</taxon>
        <taxon>Hexacorallia</taxon>
        <taxon>Scleractinia</taxon>
        <taxon>Astrocoeniina</taxon>
        <taxon>Pocilloporidae</taxon>
        <taxon>Stylophora</taxon>
    </lineage>
</organism>
<dbReference type="PROSITE" id="PS50168">
    <property type="entry name" value="DED"/>
    <property type="match status" value="1"/>
</dbReference>
<name>A0A2B4SDI7_STYPI</name>
<feature type="region of interest" description="Disordered" evidence="4">
    <location>
        <begin position="331"/>
        <end position="370"/>
    </location>
</feature>
<dbReference type="Gene3D" id="3.30.40.10">
    <property type="entry name" value="Zinc/RING finger domain, C3HC4 (zinc finger)"/>
    <property type="match status" value="1"/>
</dbReference>
<feature type="region of interest" description="Disordered" evidence="4">
    <location>
        <begin position="651"/>
        <end position="703"/>
    </location>
</feature>
<evidence type="ECO:0000256" key="3">
    <source>
        <dbReference type="SAM" id="Coils"/>
    </source>
</evidence>
<feature type="domain" description="DED" evidence="5">
    <location>
        <begin position="140"/>
        <end position="215"/>
    </location>
</feature>
<feature type="compositionally biased region" description="Polar residues" evidence="4">
    <location>
        <begin position="660"/>
        <end position="690"/>
    </location>
</feature>
<feature type="compositionally biased region" description="Low complexity" evidence="4">
    <location>
        <begin position="234"/>
        <end position="247"/>
    </location>
</feature>